<dbReference type="Pfam" id="PF00709">
    <property type="entry name" value="Adenylsucc_synt"/>
    <property type="match status" value="1"/>
</dbReference>
<dbReference type="GO" id="GO:0000287">
    <property type="term" value="F:magnesium ion binding"/>
    <property type="evidence" value="ECO:0007669"/>
    <property type="project" value="UniProtKB-UniRule"/>
</dbReference>
<feature type="binding site" evidence="9">
    <location>
        <begin position="63"/>
        <end position="66"/>
    </location>
    <ligand>
        <name>IMP</name>
        <dbReference type="ChEBI" id="CHEBI:58053"/>
    </ligand>
</feature>
<name>A0A2T7NXT6_POMCA</name>
<proteinExistence type="inferred from homology"/>
<comment type="function">
    <text evidence="9">Plays an important role in the de novo pathway and in the salvage pathway of purine nucleotide biosynthesis. Catalyzes the first commited step in the biosynthesis of AMP from IMP.</text>
</comment>
<feature type="binding site" evidence="9">
    <location>
        <position position="268"/>
    </location>
    <ligand>
        <name>IMP</name>
        <dbReference type="ChEBI" id="CHEBI:58053"/>
    </ligand>
</feature>
<dbReference type="SUPFAM" id="SSF52540">
    <property type="entry name" value="P-loop containing nucleoside triphosphate hydrolases"/>
    <property type="match status" value="1"/>
</dbReference>
<keyword evidence="13" id="KW-1185">Reference proteome</keyword>
<feature type="binding site" evidence="9">
    <location>
        <position position="65"/>
    </location>
    <ligand>
        <name>Mg(2+)</name>
        <dbReference type="ChEBI" id="CHEBI:18420"/>
    </ligand>
</feature>
<dbReference type="GO" id="GO:0046040">
    <property type="term" value="P:IMP metabolic process"/>
    <property type="evidence" value="ECO:0007669"/>
    <property type="project" value="TreeGrafter"/>
</dbReference>
<dbReference type="PROSITE" id="PS01266">
    <property type="entry name" value="ADENYLOSUCCIN_SYN_1"/>
    <property type="match status" value="1"/>
</dbReference>
<dbReference type="GO" id="GO:0044208">
    <property type="term" value="P:'de novo' AMP biosynthetic process"/>
    <property type="evidence" value="ECO:0007669"/>
    <property type="project" value="UniProtKB-UniRule"/>
</dbReference>
<evidence type="ECO:0000256" key="10">
    <source>
        <dbReference type="PROSITE-ProRule" id="PRU10134"/>
    </source>
</evidence>
<dbReference type="InterPro" id="IPR027417">
    <property type="entry name" value="P-loop_NTPase"/>
</dbReference>
<feature type="binding site" evidence="9">
    <location>
        <position position="253"/>
    </location>
    <ligand>
        <name>IMP</name>
        <dbReference type="ChEBI" id="CHEBI:58053"/>
    </ligand>
</feature>
<comment type="pathway">
    <text evidence="9 11">Purine metabolism; AMP biosynthesis via de novo pathway; AMP from IMP: step 1/2.</text>
</comment>
<dbReference type="CDD" id="cd03108">
    <property type="entry name" value="AdSS"/>
    <property type="match status" value="1"/>
</dbReference>
<dbReference type="Gene3D" id="3.90.170.10">
    <property type="entry name" value="Adenylosuccinate Synthetase, subunit A, domain 3"/>
    <property type="match status" value="1"/>
</dbReference>
<dbReference type="InterPro" id="IPR042109">
    <property type="entry name" value="Adenylosuccinate_synth_dom1"/>
</dbReference>
<comment type="caution">
    <text evidence="12">The sequence shown here is derived from an EMBL/GenBank/DDBJ whole genome shotgun (WGS) entry which is preliminary data.</text>
</comment>
<reference evidence="12 13" key="1">
    <citation type="submission" date="2018-04" db="EMBL/GenBank/DDBJ databases">
        <title>The genome of golden apple snail Pomacea canaliculata provides insight into stress tolerance and invasive adaptation.</title>
        <authorList>
            <person name="Liu C."/>
            <person name="Liu B."/>
            <person name="Ren Y."/>
            <person name="Zhang Y."/>
            <person name="Wang H."/>
            <person name="Li S."/>
            <person name="Jiang F."/>
            <person name="Yin L."/>
            <person name="Zhang G."/>
            <person name="Qian W."/>
            <person name="Fan W."/>
        </authorList>
    </citation>
    <scope>NUCLEOTIDE SEQUENCE [LARGE SCALE GENOMIC DNA]</scope>
    <source>
        <strain evidence="12">SZHN2017</strain>
        <tissue evidence="12">Muscle</tissue>
    </source>
</reference>
<feature type="active site" description="Proton donor" evidence="9">
    <location>
        <position position="66"/>
    </location>
</feature>
<dbReference type="FunFam" id="1.10.300.10:FF:000002">
    <property type="entry name" value="Adenylosuccinate synthetase, chloroplastic"/>
    <property type="match status" value="1"/>
</dbReference>
<accession>A0A2T7NXT6</accession>
<dbReference type="FunFam" id="3.90.170.10:FF:000001">
    <property type="entry name" value="Adenylosuccinate synthetase"/>
    <property type="match status" value="1"/>
</dbReference>
<keyword evidence="6 9" id="KW-0460">Magnesium</keyword>
<organism evidence="12 13">
    <name type="scientific">Pomacea canaliculata</name>
    <name type="common">Golden apple snail</name>
    <dbReference type="NCBI Taxonomy" id="400727"/>
    <lineage>
        <taxon>Eukaryota</taxon>
        <taxon>Metazoa</taxon>
        <taxon>Spiralia</taxon>
        <taxon>Lophotrochozoa</taxon>
        <taxon>Mollusca</taxon>
        <taxon>Gastropoda</taxon>
        <taxon>Caenogastropoda</taxon>
        <taxon>Architaenioglossa</taxon>
        <taxon>Ampullarioidea</taxon>
        <taxon>Ampullariidae</taxon>
        <taxon>Pomacea</taxon>
    </lineage>
</organism>
<comment type="catalytic activity">
    <reaction evidence="8 9 11">
        <text>IMP + L-aspartate + GTP = N(6)-(1,2-dicarboxyethyl)-AMP + GDP + phosphate + 2 H(+)</text>
        <dbReference type="Rhea" id="RHEA:15753"/>
        <dbReference type="ChEBI" id="CHEBI:15378"/>
        <dbReference type="ChEBI" id="CHEBI:29991"/>
        <dbReference type="ChEBI" id="CHEBI:37565"/>
        <dbReference type="ChEBI" id="CHEBI:43474"/>
        <dbReference type="ChEBI" id="CHEBI:57567"/>
        <dbReference type="ChEBI" id="CHEBI:58053"/>
        <dbReference type="ChEBI" id="CHEBI:58189"/>
        <dbReference type="EC" id="6.3.4.4"/>
    </reaction>
</comment>
<dbReference type="GO" id="GO:0004019">
    <property type="term" value="F:adenylosuccinate synthase activity"/>
    <property type="evidence" value="ECO:0007669"/>
    <property type="project" value="UniProtKB-UniRule"/>
</dbReference>
<dbReference type="Gene3D" id="3.40.440.10">
    <property type="entry name" value="Adenylosuccinate Synthetase, subunit A, domain 1"/>
    <property type="match status" value="1"/>
</dbReference>
<keyword evidence="2 9" id="KW-0436">Ligase</keyword>
<feature type="active site" evidence="10">
    <location>
        <position position="172"/>
    </location>
</feature>
<evidence type="ECO:0000256" key="2">
    <source>
        <dbReference type="ARBA" id="ARBA00022598"/>
    </source>
</evidence>
<comment type="similarity">
    <text evidence="9 11">Belongs to the adenylosuccinate synthetase family.</text>
</comment>
<feature type="binding site" evidence="9">
    <location>
        <begin position="328"/>
        <end position="334"/>
    </location>
    <ligand>
        <name>substrate</name>
    </ligand>
</feature>
<keyword evidence="9" id="KW-0963">Cytoplasm</keyword>
<dbReference type="InterPro" id="IPR018220">
    <property type="entry name" value="Adenylosuccin_syn_GTP-bd"/>
</dbReference>
<comment type="function">
    <text evidence="11">Plays an important role in the de novo pathway of purine nucleotide biosynthesis.</text>
</comment>
<evidence type="ECO:0000256" key="1">
    <source>
        <dbReference type="ARBA" id="ARBA00011738"/>
    </source>
</evidence>
<sequence>MASERAIVNGDNDVIPRKMSRMDEKKPVTVVLGTQWGDEGKGKVVDMLATKADICCRCQGGNNAGHSVHVNGKQFAFHLLPSGIVNPSCTAVIGNGVVVHLPQLFHEIEANKHGLDNWKERLVISDRCHLVFDLHQQVDGLQESGRGKQVVSAMHAVIGTTKKGIGPVYSSKATRNGLRMCDLMGNFDLFSEKFHNLVDQYRRIFPDLVVDIEQELEVYKELRERVRPLVRETVSYLSFAIKTGKSLLVEGAQSTILDIDFGLYPYVTSSNCSIGGVCTGLGIPPHVIGDVIGVVKAYLTRVGSGGFPTELDNEDGERLLNGGHEYGTTTGRPRRCGWLDLVMLSYSKMINGFTALAVTKLDILDVFDEIKVGIAYHLDGKKVETFPASDEDLQKVKVEYSVLPGWKEKTENARKFSELPLNAQKYVEFIQDYLHVPVRWIGVGKDRDSMIEVF</sequence>
<evidence type="ECO:0000256" key="6">
    <source>
        <dbReference type="ARBA" id="ARBA00022842"/>
    </source>
</evidence>
<dbReference type="AlphaFoldDB" id="A0A2T7NXT6"/>
<dbReference type="GO" id="GO:0005737">
    <property type="term" value="C:cytoplasm"/>
    <property type="evidence" value="ECO:0007669"/>
    <property type="project" value="UniProtKB-SubCell"/>
</dbReference>
<keyword evidence="3 9" id="KW-0479">Metal-binding</keyword>
<evidence type="ECO:0000313" key="13">
    <source>
        <dbReference type="Proteomes" id="UP000245119"/>
    </source>
</evidence>
<dbReference type="InterPro" id="IPR042111">
    <property type="entry name" value="Adenylosuccinate_synth_dom3"/>
</dbReference>
<feature type="binding site" evidence="9">
    <location>
        <position position="175"/>
    </location>
    <ligand>
        <name>IMP</name>
        <dbReference type="ChEBI" id="CHEBI:58053"/>
        <note>ligand shared between dimeric partners</note>
    </ligand>
</feature>
<gene>
    <name evidence="12" type="ORF">C0Q70_13646</name>
</gene>
<dbReference type="Proteomes" id="UP000245119">
    <property type="component" value="Linkage Group LG8"/>
</dbReference>
<dbReference type="EMBL" id="PZQS01000008">
    <property type="protein sequence ID" value="PVD25979.1"/>
    <property type="molecule type" value="Genomic_DNA"/>
</dbReference>
<evidence type="ECO:0000256" key="9">
    <source>
        <dbReference type="HAMAP-Rule" id="MF_03125"/>
    </source>
</evidence>
<dbReference type="InterPro" id="IPR042110">
    <property type="entry name" value="Adenylosuccinate_synth_dom2"/>
</dbReference>
<evidence type="ECO:0000256" key="3">
    <source>
        <dbReference type="ARBA" id="ARBA00022723"/>
    </source>
</evidence>
<evidence type="ECO:0000256" key="11">
    <source>
        <dbReference type="RuleBase" id="RU000520"/>
    </source>
</evidence>
<keyword evidence="7 9" id="KW-0342">GTP-binding</keyword>
<dbReference type="UniPathway" id="UPA00075">
    <property type="reaction ID" value="UER00335"/>
</dbReference>
<dbReference type="PANTHER" id="PTHR11846:SF0">
    <property type="entry name" value="ADENYLOSUCCINATE SYNTHETASE"/>
    <property type="match status" value="1"/>
</dbReference>
<evidence type="ECO:0000256" key="4">
    <source>
        <dbReference type="ARBA" id="ARBA00022741"/>
    </source>
</evidence>
<comment type="subunit">
    <text evidence="1 9">Homodimer.</text>
</comment>
<dbReference type="PROSITE" id="PS00513">
    <property type="entry name" value="ADENYLOSUCCIN_SYN_2"/>
    <property type="match status" value="1"/>
</dbReference>
<feature type="binding site" evidence="9">
    <location>
        <begin position="65"/>
        <end position="67"/>
    </location>
    <ligand>
        <name>GTP</name>
        <dbReference type="ChEBI" id="CHEBI:37565"/>
    </ligand>
</feature>
<dbReference type="EC" id="6.3.4.4" evidence="9 11"/>
<dbReference type="NCBIfam" id="NF002223">
    <property type="entry name" value="PRK01117.1"/>
    <property type="match status" value="1"/>
</dbReference>
<feature type="binding site" evidence="9">
    <location>
        <begin position="442"/>
        <end position="444"/>
    </location>
    <ligand>
        <name>GTP</name>
        <dbReference type="ChEBI" id="CHEBI:37565"/>
    </ligand>
</feature>
<feature type="binding site" evidence="9">
    <location>
        <begin position="360"/>
        <end position="362"/>
    </location>
    <ligand>
        <name>GTP</name>
        <dbReference type="ChEBI" id="CHEBI:37565"/>
    </ligand>
</feature>
<dbReference type="NCBIfam" id="TIGR00184">
    <property type="entry name" value="purA"/>
    <property type="match status" value="1"/>
</dbReference>
<evidence type="ECO:0000256" key="8">
    <source>
        <dbReference type="ARBA" id="ARBA00050432"/>
    </source>
</evidence>
<dbReference type="OrthoDB" id="10265645at2759"/>
<dbReference type="HAMAP" id="MF_00011">
    <property type="entry name" value="Adenylosucc_synth"/>
    <property type="match status" value="1"/>
</dbReference>
<keyword evidence="5 9" id="KW-0658">Purine biosynthesis</keyword>
<dbReference type="GO" id="GO:0005525">
    <property type="term" value="F:GTP binding"/>
    <property type="evidence" value="ECO:0007669"/>
    <property type="project" value="UniProtKB-UniRule"/>
</dbReference>
<keyword evidence="4 9" id="KW-0547">Nucleotide-binding</keyword>
<feature type="binding site" evidence="9">
    <location>
        <begin position="37"/>
        <end position="43"/>
    </location>
    <ligand>
        <name>GTP</name>
        <dbReference type="ChEBI" id="CHEBI:37565"/>
    </ligand>
</feature>
<dbReference type="InterPro" id="IPR001114">
    <property type="entry name" value="Adenylosuccinate_synthetase"/>
</dbReference>
<dbReference type="PANTHER" id="PTHR11846">
    <property type="entry name" value="ADENYLOSUCCINATE SYNTHETASE"/>
    <property type="match status" value="1"/>
</dbReference>
<dbReference type="SMART" id="SM00788">
    <property type="entry name" value="Adenylsucc_synt"/>
    <property type="match status" value="1"/>
</dbReference>
<protein>
    <recommendedName>
        <fullName evidence="9 11">Adenylosuccinate synthetase</fullName>
        <shortName evidence="9">AMPSase</shortName>
        <shortName evidence="9">AdSS</shortName>
        <ecNumber evidence="9 11">6.3.4.4</ecNumber>
    </recommendedName>
    <alternativeName>
        <fullName evidence="9">IMP--aspartate ligase</fullName>
    </alternativeName>
</protein>
<feature type="active site" description="Proton acceptor" evidence="9">
    <location>
        <position position="38"/>
    </location>
</feature>
<evidence type="ECO:0000256" key="7">
    <source>
        <dbReference type="ARBA" id="ARBA00023134"/>
    </source>
</evidence>
<dbReference type="STRING" id="400727.A0A2T7NXT6"/>
<evidence type="ECO:0000313" key="12">
    <source>
        <dbReference type="EMBL" id="PVD25979.1"/>
    </source>
</evidence>
<comment type="subcellular location">
    <subcellularLocation>
        <location evidence="9">Cytoplasm</location>
    </subcellularLocation>
</comment>
<dbReference type="InterPro" id="IPR033128">
    <property type="entry name" value="Adenylosuccin_syn_Lys_AS"/>
</dbReference>
<feature type="binding site" evidence="9">
    <location>
        <position position="334"/>
    </location>
    <ligand>
        <name>GTP</name>
        <dbReference type="ChEBI" id="CHEBI:37565"/>
    </ligand>
</feature>
<evidence type="ECO:0000256" key="5">
    <source>
        <dbReference type="ARBA" id="ARBA00022755"/>
    </source>
</evidence>
<comment type="cofactor">
    <cofactor evidence="9">
        <name>Mg(2+)</name>
        <dbReference type="ChEBI" id="CHEBI:18420"/>
    </cofactor>
    <text evidence="9">Binds 1 Mg(2+) ion per subunit.</text>
</comment>
<feature type="binding site" evidence="9">
    <location>
        <position position="38"/>
    </location>
    <ligand>
        <name>Mg(2+)</name>
        <dbReference type="ChEBI" id="CHEBI:18420"/>
    </ligand>
</feature>
<feature type="binding site" evidence="9">
    <location>
        <begin position="38"/>
        <end position="41"/>
    </location>
    <ligand>
        <name>IMP</name>
        <dbReference type="ChEBI" id="CHEBI:58053"/>
    </ligand>
</feature>
<dbReference type="Gene3D" id="1.10.300.10">
    <property type="entry name" value="Adenylosuccinate Synthetase, subunit A, domain 2"/>
    <property type="match status" value="1"/>
</dbReference>
<feature type="binding site" evidence="9">
    <location>
        <position position="332"/>
    </location>
    <ligand>
        <name>IMP</name>
        <dbReference type="ChEBI" id="CHEBI:58053"/>
    </ligand>
</feature>
<feature type="binding site" evidence="9">
    <location>
        <position position="161"/>
    </location>
    <ligand>
        <name>IMP</name>
        <dbReference type="ChEBI" id="CHEBI:58053"/>
    </ligand>
</feature>